<evidence type="ECO:0000313" key="5">
    <source>
        <dbReference type="Proteomes" id="UP001147747"/>
    </source>
</evidence>
<dbReference type="GO" id="GO:0016491">
    <property type="term" value="F:oxidoreductase activity"/>
    <property type="evidence" value="ECO:0007669"/>
    <property type="project" value="UniProtKB-KW"/>
</dbReference>
<dbReference type="RefSeq" id="XP_056490524.1">
    <property type="nucleotide sequence ID" value="XM_056627790.1"/>
</dbReference>
<proteinExistence type="predicted"/>
<dbReference type="GeneID" id="81366770"/>
<dbReference type="Pfam" id="PF05368">
    <property type="entry name" value="NmrA"/>
    <property type="match status" value="1"/>
</dbReference>
<keyword evidence="2" id="KW-0560">Oxidoreductase</keyword>
<accession>A0A9W9W4N2</accession>
<dbReference type="InterPro" id="IPR051609">
    <property type="entry name" value="NmrA/Isoflavone_reductase-like"/>
</dbReference>
<gene>
    <name evidence="4" type="ORF">N7509_003153</name>
</gene>
<dbReference type="Proteomes" id="UP001147747">
    <property type="component" value="Unassembled WGS sequence"/>
</dbReference>
<feature type="domain" description="NmrA-like" evidence="3">
    <location>
        <begin position="3"/>
        <end position="142"/>
    </location>
</feature>
<name>A0A9W9W4N2_9EURO</name>
<dbReference type="Gene3D" id="3.90.25.10">
    <property type="entry name" value="UDP-galactose 4-epimerase, domain 1"/>
    <property type="match status" value="1"/>
</dbReference>
<evidence type="ECO:0000313" key="4">
    <source>
        <dbReference type="EMBL" id="KAJ5403282.1"/>
    </source>
</evidence>
<evidence type="ECO:0000256" key="1">
    <source>
        <dbReference type="ARBA" id="ARBA00022857"/>
    </source>
</evidence>
<dbReference type="EMBL" id="JAPZBU010000005">
    <property type="protein sequence ID" value="KAJ5403282.1"/>
    <property type="molecule type" value="Genomic_DNA"/>
</dbReference>
<keyword evidence="5" id="KW-1185">Reference proteome</keyword>
<evidence type="ECO:0000259" key="3">
    <source>
        <dbReference type="Pfam" id="PF05368"/>
    </source>
</evidence>
<reference evidence="4" key="1">
    <citation type="submission" date="2022-12" db="EMBL/GenBank/DDBJ databases">
        <authorList>
            <person name="Petersen C."/>
        </authorList>
    </citation>
    <scope>NUCLEOTIDE SEQUENCE</scope>
    <source>
        <strain evidence="4">IBT 29677</strain>
    </source>
</reference>
<dbReference type="SUPFAM" id="SSF51735">
    <property type="entry name" value="NAD(P)-binding Rossmann-fold domains"/>
    <property type="match status" value="1"/>
</dbReference>
<dbReference type="PANTHER" id="PTHR47706:SF1">
    <property type="entry name" value="CIPA-LIKE, PUTATIVE (AFU_ORTHOLOGUE AFUA_1G12460)-RELATED"/>
    <property type="match status" value="1"/>
</dbReference>
<dbReference type="InterPro" id="IPR036291">
    <property type="entry name" value="NAD(P)-bd_dom_sf"/>
</dbReference>
<keyword evidence="1" id="KW-0521">NADP</keyword>
<organism evidence="4 5">
    <name type="scientific">Penicillium cosmopolitanum</name>
    <dbReference type="NCBI Taxonomy" id="1131564"/>
    <lineage>
        <taxon>Eukaryota</taxon>
        <taxon>Fungi</taxon>
        <taxon>Dikarya</taxon>
        <taxon>Ascomycota</taxon>
        <taxon>Pezizomycotina</taxon>
        <taxon>Eurotiomycetes</taxon>
        <taxon>Eurotiomycetidae</taxon>
        <taxon>Eurotiales</taxon>
        <taxon>Aspergillaceae</taxon>
        <taxon>Penicillium</taxon>
    </lineage>
</organism>
<reference evidence="4" key="2">
    <citation type="journal article" date="2023" name="IMA Fungus">
        <title>Comparative genomic study of the Penicillium genus elucidates a diverse pangenome and 15 lateral gene transfer events.</title>
        <authorList>
            <person name="Petersen C."/>
            <person name="Sorensen T."/>
            <person name="Nielsen M.R."/>
            <person name="Sondergaard T.E."/>
            <person name="Sorensen J.L."/>
            <person name="Fitzpatrick D.A."/>
            <person name="Frisvad J.C."/>
            <person name="Nielsen K.L."/>
        </authorList>
    </citation>
    <scope>NUCLEOTIDE SEQUENCE</scope>
    <source>
        <strain evidence="4">IBT 29677</strain>
    </source>
</reference>
<dbReference type="AlphaFoldDB" id="A0A9W9W4N2"/>
<protein>
    <recommendedName>
        <fullName evidence="3">NmrA-like domain-containing protein</fullName>
    </recommendedName>
</protein>
<dbReference type="Gene3D" id="3.40.50.720">
    <property type="entry name" value="NAD(P)-binding Rossmann-like Domain"/>
    <property type="match status" value="1"/>
</dbReference>
<dbReference type="PANTHER" id="PTHR47706">
    <property type="entry name" value="NMRA-LIKE FAMILY PROTEIN"/>
    <property type="match status" value="1"/>
</dbReference>
<evidence type="ECO:0000256" key="2">
    <source>
        <dbReference type="ARBA" id="ARBA00023002"/>
    </source>
</evidence>
<dbReference type="OrthoDB" id="9974981at2759"/>
<dbReference type="InterPro" id="IPR008030">
    <property type="entry name" value="NmrA-like"/>
</dbReference>
<sequence length="223" mass="24243">MDTQLPLVEAAVKAGVRRLIPSEFSANIGNPKAAALPVYHSKVKLCDVLRQTTEGNPNFTFSLIRNGLFLGWNLATGFFLNLKGGETPLYDGGDRPFGTTTLSTIGKAVAEVLCHLEDTKNRAVFVQGLVTTQKEILKIAQGVNPERTWIPKSVSTAEMEASAHGNYANGLFDLVSSLGFFRRPVFAEGYGGEFQEVDNELLGIRQKTNNNLEALIRGAPESD</sequence>
<comment type="caution">
    <text evidence="4">The sequence shown here is derived from an EMBL/GenBank/DDBJ whole genome shotgun (WGS) entry which is preliminary data.</text>
</comment>